<evidence type="ECO:0000256" key="1">
    <source>
        <dbReference type="SAM" id="MobiDB-lite"/>
    </source>
</evidence>
<feature type="compositionally biased region" description="Basic and acidic residues" evidence="1">
    <location>
        <begin position="50"/>
        <end position="59"/>
    </location>
</feature>
<dbReference type="Proteomes" id="UP000499080">
    <property type="component" value="Unassembled WGS sequence"/>
</dbReference>
<keyword evidence="3" id="KW-1185">Reference proteome</keyword>
<evidence type="ECO:0000313" key="3">
    <source>
        <dbReference type="Proteomes" id="UP000499080"/>
    </source>
</evidence>
<dbReference type="EMBL" id="BGPR01002746">
    <property type="protein sequence ID" value="GBM78322.1"/>
    <property type="molecule type" value="Genomic_DNA"/>
</dbReference>
<evidence type="ECO:0000313" key="2">
    <source>
        <dbReference type="EMBL" id="GBM78322.1"/>
    </source>
</evidence>
<reference evidence="2 3" key="1">
    <citation type="journal article" date="2019" name="Sci. Rep.">
        <title>Orb-weaving spider Araneus ventricosus genome elucidates the spidroin gene catalogue.</title>
        <authorList>
            <person name="Kono N."/>
            <person name="Nakamura H."/>
            <person name="Ohtoshi R."/>
            <person name="Moran D.A.P."/>
            <person name="Shinohara A."/>
            <person name="Yoshida Y."/>
            <person name="Fujiwara M."/>
            <person name="Mori M."/>
            <person name="Tomita M."/>
            <person name="Arakawa K."/>
        </authorList>
    </citation>
    <scope>NUCLEOTIDE SEQUENCE [LARGE SCALE GENOMIC DNA]</scope>
</reference>
<sequence>MIGLSEAGWSNRRISHYVGRRDMVVARWQHWITECTVSSHSGSGRPDHKRTKESSNQERSHVYSNNVAIIDSTTAVCQLAWIQWYQVIPTVDDLETLGSGLDVH</sequence>
<organism evidence="2 3">
    <name type="scientific">Araneus ventricosus</name>
    <name type="common">Orbweaver spider</name>
    <name type="synonym">Epeira ventricosa</name>
    <dbReference type="NCBI Taxonomy" id="182803"/>
    <lineage>
        <taxon>Eukaryota</taxon>
        <taxon>Metazoa</taxon>
        <taxon>Ecdysozoa</taxon>
        <taxon>Arthropoda</taxon>
        <taxon>Chelicerata</taxon>
        <taxon>Arachnida</taxon>
        <taxon>Araneae</taxon>
        <taxon>Araneomorphae</taxon>
        <taxon>Entelegynae</taxon>
        <taxon>Araneoidea</taxon>
        <taxon>Araneidae</taxon>
        <taxon>Araneus</taxon>
    </lineage>
</organism>
<feature type="region of interest" description="Disordered" evidence="1">
    <location>
        <begin position="37"/>
        <end position="59"/>
    </location>
</feature>
<proteinExistence type="predicted"/>
<protein>
    <submittedName>
        <fullName evidence="2">Uncharacterized protein</fullName>
    </submittedName>
</protein>
<comment type="caution">
    <text evidence="2">The sequence shown here is derived from an EMBL/GenBank/DDBJ whole genome shotgun (WGS) entry which is preliminary data.</text>
</comment>
<dbReference type="AlphaFoldDB" id="A0A4Y2IME8"/>
<accession>A0A4Y2IME8</accession>
<gene>
    <name evidence="2" type="ORF">AVEN_222142_1</name>
</gene>
<name>A0A4Y2IME8_ARAVE</name>